<proteinExistence type="predicted"/>
<accession>A0ABS2NFC5</accession>
<evidence type="ECO:0008006" key="3">
    <source>
        <dbReference type="Google" id="ProtNLM"/>
    </source>
</evidence>
<reference evidence="1 2" key="1">
    <citation type="submission" date="2021-01" db="EMBL/GenBank/DDBJ databases">
        <title>Genomic Encyclopedia of Type Strains, Phase IV (KMG-IV): sequencing the most valuable type-strain genomes for metagenomic binning, comparative biology and taxonomic classification.</title>
        <authorList>
            <person name="Goeker M."/>
        </authorList>
    </citation>
    <scope>NUCLEOTIDE SEQUENCE [LARGE SCALE GENOMIC DNA]</scope>
    <source>
        <strain evidence="1 2">DSM 24834</strain>
    </source>
</reference>
<protein>
    <recommendedName>
        <fullName evidence="3">Sporulation protein</fullName>
    </recommendedName>
</protein>
<evidence type="ECO:0000313" key="2">
    <source>
        <dbReference type="Proteomes" id="UP001646157"/>
    </source>
</evidence>
<evidence type="ECO:0000313" key="1">
    <source>
        <dbReference type="EMBL" id="MBM7586551.1"/>
    </source>
</evidence>
<comment type="caution">
    <text evidence="1">The sequence shown here is derived from an EMBL/GenBank/DDBJ whole genome shotgun (WGS) entry which is preliminary data.</text>
</comment>
<sequence>MKKLVFTVPLLFLFSGCSNLEEPHDESRVALIKKTNPPPIELVDHPETDSVGHAIKKDVDKLEELYDTAVIQGMDKDVLVAYKVKHLQRFHMKKIEKKMKKKLEEKYPDMDFTVSSDYKIFLETIRLKERIESKHISNKEAEKRFKEIVDLQQELT</sequence>
<dbReference type="Proteomes" id="UP001646157">
    <property type="component" value="Unassembled WGS sequence"/>
</dbReference>
<gene>
    <name evidence="1" type="ORF">JOC86_003103</name>
</gene>
<dbReference type="EMBL" id="JAFBDZ010000003">
    <property type="protein sequence ID" value="MBM7586551.1"/>
    <property type="molecule type" value="Genomic_DNA"/>
</dbReference>
<name>A0ABS2NFC5_9BACI</name>
<dbReference type="PROSITE" id="PS51257">
    <property type="entry name" value="PROKAR_LIPOPROTEIN"/>
    <property type="match status" value="1"/>
</dbReference>
<organism evidence="1 2">
    <name type="scientific">Rossellomorea pakistanensis</name>
    <dbReference type="NCBI Taxonomy" id="992288"/>
    <lineage>
        <taxon>Bacteria</taxon>
        <taxon>Bacillati</taxon>
        <taxon>Bacillota</taxon>
        <taxon>Bacilli</taxon>
        <taxon>Bacillales</taxon>
        <taxon>Bacillaceae</taxon>
        <taxon>Rossellomorea</taxon>
    </lineage>
</organism>
<keyword evidence="2" id="KW-1185">Reference proteome</keyword>
<dbReference type="RefSeq" id="WP_205173762.1">
    <property type="nucleotide sequence ID" value="NZ_JAFBDZ010000003.1"/>
</dbReference>